<dbReference type="Proteomes" id="UP000092498">
    <property type="component" value="Chromosome"/>
</dbReference>
<evidence type="ECO:0000259" key="2">
    <source>
        <dbReference type="PROSITE" id="PS51352"/>
    </source>
</evidence>
<accession>A0A1B1AEH9</accession>
<dbReference type="STRING" id="1759059.ATE48_02965"/>
<dbReference type="InterPro" id="IPR013766">
    <property type="entry name" value="Thioredoxin_domain"/>
</dbReference>
<dbReference type="EMBL" id="CP013244">
    <property type="protein sequence ID" value="ANP44957.1"/>
    <property type="molecule type" value="Genomic_DNA"/>
</dbReference>
<gene>
    <name evidence="3" type="ORF">ATE48_02965</name>
</gene>
<keyword evidence="4" id="KW-1185">Reference proteome</keyword>
<evidence type="ECO:0000313" key="3">
    <source>
        <dbReference type="EMBL" id="ANP44957.1"/>
    </source>
</evidence>
<dbReference type="InterPro" id="IPR036249">
    <property type="entry name" value="Thioredoxin-like_sf"/>
</dbReference>
<dbReference type="SUPFAM" id="SSF52833">
    <property type="entry name" value="Thioredoxin-like"/>
    <property type="match status" value="1"/>
</dbReference>
<dbReference type="OrthoDB" id="7629852at2"/>
<dbReference type="CDD" id="cd02947">
    <property type="entry name" value="TRX_family"/>
    <property type="match status" value="1"/>
</dbReference>
<evidence type="ECO:0000256" key="1">
    <source>
        <dbReference type="ARBA" id="ARBA00022729"/>
    </source>
</evidence>
<proteinExistence type="predicted"/>
<dbReference type="KEGG" id="cbot:ATE48_02965"/>
<name>A0A1B1AEH9_9PROT</name>
<dbReference type="AlphaFoldDB" id="A0A1B1AEH9"/>
<dbReference type="PANTHER" id="PTHR15337">
    <property type="entry name" value="ANTERIOR GRADIENT PROTEIN-RELATED"/>
    <property type="match status" value="1"/>
</dbReference>
<dbReference type="Pfam" id="PF13899">
    <property type="entry name" value="Thioredoxin_7"/>
    <property type="match status" value="1"/>
</dbReference>
<protein>
    <recommendedName>
        <fullName evidence="2">Thioredoxin domain-containing protein</fullName>
    </recommendedName>
</protein>
<dbReference type="InterPro" id="IPR051099">
    <property type="entry name" value="AGR/TXD"/>
</dbReference>
<dbReference type="Gene3D" id="3.40.30.10">
    <property type="entry name" value="Glutaredoxin"/>
    <property type="match status" value="1"/>
</dbReference>
<dbReference type="InParanoid" id="A0A1B1AEH9"/>
<sequence length="504" mass="54726">MRSVLLALSVFGLMHVASCTPQAPTEIAWRHGDVEEALQEAAQTGKPVLLYWGAVWCPPCNRLKATLFQDAAFVRQTQDFVPVYLDGDSRGAQLWGEQFAIQGYPTLIILRTDRTEITRLSGGGDPQEIAQALAAARRSQSSVADLIVRAQAQPQRLSAEDWTLVSGYGWEVDTDRIVPEAERAGVLQRLAANAPTPALARRFQLLSLALADQDVALTGSQRTQLQSVLEAVLANAGEVRANRDVLIEDGAELTARLGDNARGQLQASLVGALDQLYAVENLPISDRVSTINAEIEIARAAIGEDEPFPAALVTKVRARAAWVDEAAETPFERQSAIYVAAGLLDDVGDAAGAERLLVAELERSATPFYYMPILADLAEERGDKARALDWLRQGFETSVGPASRVQWGANYAIGVTRFAPEDAAQVERAVDAIIDELATSPDSYHQRTRMRFARLETALRTWAARNDGAAVLVRLRTRMAEVCPLAQTDAEARQACAAWLSATA</sequence>
<feature type="domain" description="Thioredoxin" evidence="2">
    <location>
        <begin position="14"/>
        <end position="138"/>
    </location>
</feature>
<reference evidence="3 4" key="1">
    <citation type="submission" date="2015-11" db="EMBL/GenBank/DDBJ databases">
        <title>Whole-Genome Sequence of Candidatus Oderbacter manganicum from the National Park Lower Oder Valley, Germany.</title>
        <authorList>
            <person name="Braun B."/>
            <person name="Liere K."/>
            <person name="Szewzyk U."/>
        </authorList>
    </citation>
    <scope>NUCLEOTIDE SEQUENCE [LARGE SCALE GENOMIC DNA]</scope>
    <source>
        <strain evidence="3 4">OTSz_A_272</strain>
    </source>
</reference>
<organism evidence="3 4">
    <name type="scientific">Candidatus Viadribacter manganicus</name>
    <dbReference type="NCBI Taxonomy" id="1759059"/>
    <lineage>
        <taxon>Bacteria</taxon>
        <taxon>Pseudomonadati</taxon>
        <taxon>Pseudomonadota</taxon>
        <taxon>Alphaproteobacteria</taxon>
        <taxon>Hyphomonadales</taxon>
        <taxon>Hyphomonadaceae</taxon>
        <taxon>Candidatus Viadribacter</taxon>
    </lineage>
</organism>
<keyword evidence="1" id="KW-0732">Signal</keyword>
<dbReference type="PANTHER" id="PTHR15337:SF11">
    <property type="entry name" value="THIOREDOXIN DOMAIN-CONTAINING PROTEIN"/>
    <property type="match status" value="1"/>
</dbReference>
<dbReference type="PROSITE" id="PS51352">
    <property type="entry name" value="THIOREDOXIN_2"/>
    <property type="match status" value="1"/>
</dbReference>
<evidence type="ECO:0000313" key="4">
    <source>
        <dbReference type="Proteomes" id="UP000092498"/>
    </source>
</evidence>
<dbReference type="RefSeq" id="WP_066767651.1">
    <property type="nucleotide sequence ID" value="NZ_CP013244.1"/>
</dbReference>